<dbReference type="InterPro" id="IPR026875">
    <property type="entry name" value="PHydrolase_assoc_dom"/>
</dbReference>
<organism evidence="3 4">
    <name type="scientific">Candidatus Pseudoramibacter fermentans</name>
    <dbReference type="NCBI Taxonomy" id="2594427"/>
    <lineage>
        <taxon>Bacteria</taxon>
        <taxon>Bacillati</taxon>
        <taxon>Bacillota</taxon>
        <taxon>Clostridia</taxon>
        <taxon>Eubacteriales</taxon>
        <taxon>Eubacteriaceae</taxon>
        <taxon>Pseudoramibacter</taxon>
    </lineage>
</organism>
<reference evidence="3" key="1">
    <citation type="journal article" date="2020" name="Appl. Environ. Microbiol.">
        <title>Medium-Chain Fatty Acid Synthesis by 'Candidatus Weimeria bifida' gen. nov., sp. nov., and 'Candidatus Pseudoramibacter fermentans' sp. nov.</title>
        <authorList>
            <person name="Scarborough M.J."/>
            <person name="Myers K.S."/>
            <person name="Donohue T.J."/>
            <person name="Noguera D.R."/>
        </authorList>
    </citation>
    <scope>NUCLEOTIDE SEQUENCE</scope>
    <source>
        <strain evidence="3">EUB1.1</strain>
    </source>
</reference>
<gene>
    <name evidence="3" type="ORF">FRC53_01640</name>
</gene>
<dbReference type="InterPro" id="IPR006674">
    <property type="entry name" value="HD_domain"/>
</dbReference>
<dbReference type="PANTHER" id="PTHR35795:SF1">
    <property type="entry name" value="BIS(5'-NUCLEOSYL)-TETRAPHOSPHATASE, SYMMETRICAL"/>
    <property type="match status" value="1"/>
</dbReference>
<sequence>MRTTRRLNSRLCYNEKTLNLTNREAAMKKDPYQSQRGCFKSQAVFPGAEKWAAATARCAQLYQRDEDIRTPFGRDYTRILHSSAYRRLKYKTQVFFRPRNDHVSTRIDHVHYVASIGRLIADFLGLNGELTEAIAIGHDLGHTPFGHDGEAALSAIVRRDGLAPAFWHAANGLRFVDDFELLSGPDGRQYNLDLTYAVRDGIVGHSGPVNAPLFPREAAIDLKQFTRPGQFNPFTWEGCIIKIADNISYLGRDIDDAVLLGLMKPEDRRVYAEVVDRYARAAGVSSIDVNNANVIHLMVTDLCLNSTPERGMGFSEPARTAIGEVTRLNRELIYFNDRLKAYKDYGHQVIETIYAALCRYAEEPGRRDYFREQFPSLTVGFEKWLIDYMEGFHDEKRADTVACHWVYTYQKGEAGAAEMKRAAVDYISGMTDRFIELLYREQVVFKSQRTPYVSL</sequence>
<proteinExistence type="predicted"/>
<dbReference type="InterPro" id="IPR003607">
    <property type="entry name" value="HD/PDEase_dom"/>
</dbReference>
<keyword evidence="4" id="KW-1185">Reference proteome</keyword>
<dbReference type="Proteomes" id="UP000473648">
    <property type="component" value="Unassembled WGS sequence"/>
</dbReference>
<name>A0A6L5GPS3_9FIRM</name>
<evidence type="ECO:0000256" key="1">
    <source>
        <dbReference type="ARBA" id="ARBA00022801"/>
    </source>
</evidence>
<accession>A0A6L5GPS3</accession>
<dbReference type="Pfam" id="PF13286">
    <property type="entry name" value="HD_assoc"/>
    <property type="match status" value="1"/>
</dbReference>
<dbReference type="SUPFAM" id="SSF109604">
    <property type="entry name" value="HD-domain/PDEase-like"/>
    <property type="match status" value="1"/>
</dbReference>
<dbReference type="PANTHER" id="PTHR35795">
    <property type="entry name" value="SLR1885 PROTEIN"/>
    <property type="match status" value="1"/>
</dbReference>
<dbReference type="InterPro" id="IPR051094">
    <property type="entry name" value="Diverse_Catalytic_Enzymes"/>
</dbReference>
<dbReference type="AlphaFoldDB" id="A0A6L5GPS3"/>
<keyword evidence="1" id="KW-0378">Hydrolase</keyword>
<dbReference type="PROSITE" id="PS51831">
    <property type="entry name" value="HD"/>
    <property type="match status" value="1"/>
</dbReference>
<dbReference type="CDD" id="cd00077">
    <property type="entry name" value="HDc"/>
    <property type="match status" value="1"/>
</dbReference>
<dbReference type="Pfam" id="PF01966">
    <property type="entry name" value="HD"/>
    <property type="match status" value="1"/>
</dbReference>
<evidence type="ECO:0000313" key="4">
    <source>
        <dbReference type="Proteomes" id="UP000473648"/>
    </source>
</evidence>
<dbReference type="SMART" id="SM00471">
    <property type="entry name" value="HDc"/>
    <property type="match status" value="1"/>
</dbReference>
<comment type="caution">
    <text evidence="3">The sequence shown here is derived from an EMBL/GenBank/DDBJ whole genome shotgun (WGS) entry which is preliminary data.</text>
</comment>
<feature type="domain" description="HD" evidence="2">
    <location>
        <begin position="106"/>
        <end position="250"/>
    </location>
</feature>
<dbReference type="Gene3D" id="1.10.3210.10">
    <property type="entry name" value="Hypothetical protein af1432"/>
    <property type="match status" value="1"/>
</dbReference>
<dbReference type="EMBL" id="VOGB01000003">
    <property type="protein sequence ID" value="MQM72138.1"/>
    <property type="molecule type" value="Genomic_DNA"/>
</dbReference>
<evidence type="ECO:0000259" key="2">
    <source>
        <dbReference type="PROSITE" id="PS51831"/>
    </source>
</evidence>
<dbReference type="GO" id="GO:0016787">
    <property type="term" value="F:hydrolase activity"/>
    <property type="evidence" value="ECO:0007669"/>
    <property type="project" value="UniProtKB-KW"/>
</dbReference>
<evidence type="ECO:0000313" key="3">
    <source>
        <dbReference type="EMBL" id="MQM72138.1"/>
    </source>
</evidence>
<protein>
    <submittedName>
        <fullName evidence="3">HD domain-containing protein</fullName>
    </submittedName>
</protein>